<feature type="domain" description="DUF7507" evidence="2">
    <location>
        <begin position="1586"/>
        <end position="1673"/>
    </location>
</feature>
<sequence length="2073" mass="220974">MADYNLRDTSLDPAGTDSATIGGVTFAQVDGEGSGTGNYNPFLATSSDPSNATSATSGVAAGFNTDSDTQNIANNEYGEYEIDKSKTEAVKLSSLAVTTDENGNEFYEIRLDLNEDNNESLITLEQFRIYLSEDGTIDTYDELTDDTLTEKVYDLDDLDLNPDTVEDNTILLSEVSTGSGTDDYRVLISADLFEAYLEANDLTPDEVYFYLYTEMGRTGNVNDETAGFDEWSKEDAGIISGMKFEDADADGIRDLGEGAFPEAVTVYIDADNDGVLDDNERSTLTDENGEFAFYGVTAGTYILREDLTAEQEAAGIYPTNGLVDAYGSYWQVTVSGNGETSFVEIGNFYPRPSIVLTKSTEDNEVFKDGEVITYTYLVENDGNIDLTGVSLTDYGYDSVGAGDDTMPVFTGGDDDNDGVLDMGEVWTYTLDVIVTQDQIDAGDDLVNVAVVTTDQGVTDEDDETVTVNQIYEMTIDKTVEGTDTAGNNKLDRAGDIIDYQIVVTNSGFVTLTEIEVSDPLLANLTLVNNGNGDDVLDVGESWTYTGSYAITQEDLDSRGALEPDNDNDDGALNGAGDRDIDNVATATSKEFGPVTDDEEAPLIYQPLLGIDKVVTSVKNPDGSDDADGTGDEAGDVIHYQITVSNDGNVTLTNVVVSDPLISDSPLGTIPELGVGESVVYTGTYTITQDDLDSRGSTADGGLADGDIDNTATAHSNETGPVDDSARVPLAYTPILEVTKLADITLVDSPDDTVTYTYTMKNAGNVTLTGVTLVDDAFTPAEPGDDFAPTYVSGDLDNDSELDVGETWTFTATVNLTQEQIDAGGEYTNIATGDTEQTGPEKADETIEVLQEPAIRLEKSAGVTDTSGDGILGNLGDTITWSFVAYNEGNVTLTGVTLTDPDLGGVLASGVTLEVGDEGYSFDSKTQVIDQVLLDTYATAGDCDLENIATVAAAQNVEASDDACVDLYYDPRFELMKEVAGTDISGDGVLNEAGDLIDYKIVVTNTGNISLTNYKIEDALIENAGGSLSGPTGDGGTIGVLDVGETWIFTGSYAITQSDLDNQDGSECEIENVVLVDFDEVAEQEAKVCAELEYEPDISIIKTATIYDATGEEDSDQVAESAGDYIVYSFEIENTGKITLTGVLLSDDLIGLNLDLGELDPGEVLTVESGRIELTQEDFDTLATVGDCDIENTATVIAAEGVSDDSTACVDLEYDPKVDLRKMITSAGPYDSAGDVISYRIEAENIGNITLTGVVLSDALNGSPVPLAELVFDAASDADGDGELDVNETWAWTYDYTVTQADLDTQDGSDCEIENVASVITAEGASDEAVVCAELEYTPDIDLRKTITSAGPYDSAGDVISYRIEAENIGNITLTGVVLSDALNGSPVPLADLVFDAASDTDGDGELDVNETWAWTYDYTVTQADLDTQDGSECEIENVASVITAEGASDEAVICAELEYTPEFELMKEVIGTDVSGDGLLNKAGDLIDYKIVVTNTGNISLTGYTITDALIENAGGSLSGPTGDGGTIGVLDVGESWTFTGSYAITQTDLDTQDGSDCEIENVVLVDFDQTPEQEAKACSELEYEPAFKIVKTSKTFDVSGVEDTKLDEVGDYIVYEVTVENTGNITLTNVDLDDSLLNTVVAEDLVLAPGESRTFNTGLVYILKQEDFDNGGNTADNCILNVVTGTSDQTDDVVVIGEVCDRLVITPLVDIEKYVSVDGGTTFSDADSPTGPEVNLVGDAMADFRVVVRNDGNITLTDVTITDTTLSNGGSVEVDLSGVTWMLDSDNDGLFDDGTWTMGDTLEVGDAIEGVYSLALEEGQHINEATVTTTEGAEDSDLAHYFGLVNDGPGVRTPGGWGNSWKLKSYWNFVDGDEKGSGDTFPDGEITYQVLDKNCDGEEDNNLVDGLLLGDWNKNGLTDEGETTLFVYYDEGNKEGRDTILEILNGATGMSRKNKADDLARHTVASWLNYLAGNGVGPDTDELESAHDYIDAAIVWLSENVGVRDGCVLNLTLGNKVRARDDAWRDEGSALMSALDEYNNDGTIDGRIYAHDADDAAFQTAIETYTADSFIF</sequence>
<dbReference type="PANTHER" id="PTHR34819:SF3">
    <property type="entry name" value="CELL SURFACE PROTEIN"/>
    <property type="match status" value="1"/>
</dbReference>
<dbReference type="RefSeq" id="WP_386805949.1">
    <property type="nucleotide sequence ID" value="NZ_JBHTMU010000047.1"/>
</dbReference>
<dbReference type="SUPFAM" id="SSF117074">
    <property type="entry name" value="Hypothetical protein PA1324"/>
    <property type="match status" value="1"/>
</dbReference>
<evidence type="ECO:0000313" key="3">
    <source>
        <dbReference type="EMBL" id="MFD1344367.1"/>
    </source>
</evidence>
<dbReference type="Proteomes" id="UP001597135">
    <property type="component" value="Unassembled WGS sequence"/>
</dbReference>
<feature type="domain" description="DUF7507" evidence="2">
    <location>
        <begin position="477"/>
        <end position="557"/>
    </location>
</feature>
<feature type="domain" description="DUF7507" evidence="2">
    <location>
        <begin position="1461"/>
        <end position="1553"/>
    </location>
</feature>
<feature type="domain" description="DUF7507" evidence="2">
    <location>
        <begin position="970"/>
        <end position="1062"/>
    </location>
</feature>
<proteinExistence type="predicted"/>
<comment type="caution">
    <text evidence="3">The sequence shown here is derived from an EMBL/GenBank/DDBJ whole genome shotgun (WGS) entry which is preliminary data.</text>
</comment>
<evidence type="ECO:0000259" key="2">
    <source>
        <dbReference type="Pfam" id="PF24346"/>
    </source>
</evidence>
<evidence type="ECO:0000256" key="1">
    <source>
        <dbReference type="SAM" id="MobiDB-lite"/>
    </source>
</evidence>
<organism evidence="3 4">
    <name type="scientific">Litorisediminicola beolgyonensis</name>
    <dbReference type="NCBI Taxonomy" id="1173614"/>
    <lineage>
        <taxon>Bacteria</taxon>
        <taxon>Pseudomonadati</taxon>
        <taxon>Pseudomonadota</taxon>
        <taxon>Alphaproteobacteria</taxon>
        <taxon>Rhodobacterales</taxon>
        <taxon>Paracoccaceae</taxon>
        <taxon>Litorisediminicola</taxon>
    </lineage>
</organism>
<name>A0ABW3ZMI6_9RHOB</name>
<dbReference type="PANTHER" id="PTHR34819">
    <property type="entry name" value="LARGE CYSTEINE-RICH PERIPLASMIC PROTEIN OMCB"/>
    <property type="match status" value="1"/>
</dbReference>
<gene>
    <name evidence="3" type="ORF">ACFQ4E_18195</name>
</gene>
<dbReference type="Gene3D" id="2.60.40.10">
    <property type="entry name" value="Immunoglobulins"/>
    <property type="match status" value="1"/>
</dbReference>
<feature type="compositionally biased region" description="Polar residues" evidence="1">
    <location>
        <begin position="709"/>
        <end position="718"/>
    </location>
</feature>
<feature type="domain" description="DUF7507" evidence="2">
    <location>
        <begin position="733"/>
        <end position="837"/>
    </location>
</feature>
<dbReference type="InterPro" id="IPR051172">
    <property type="entry name" value="Chlamydia_OmcB"/>
</dbReference>
<dbReference type="Pfam" id="PF24346">
    <property type="entry name" value="DUF7507"/>
    <property type="match status" value="11"/>
</dbReference>
<dbReference type="EMBL" id="JBHTMU010000047">
    <property type="protein sequence ID" value="MFD1344367.1"/>
    <property type="molecule type" value="Genomic_DNA"/>
</dbReference>
<feature type="domain" description="DUF7507" evidence="2">
    <location>
        <begin position="352"/>
        <end position="455"/>
    </location>
</feature>
<accession>A0ABW3ZMI6</accession>
<dbReference type="InterPro" id="IPR013783">
    <property type="entry name" value="Ig-like_fold"/>
</dbReference>
<dbReference type="InterPro" id="IPR055354">
    <property type="entry name" value="DUF7507"/>
</dbReference>
<protein>
    <recommendedName>
        <fullName evidence="2">DUF7507 domain-containing protein</fullName>
    </recommendedName>
</protein>
<reference evidence="4" key="1">
    <citation type="journal article" date="2019" name="Int. J. Syst. Evol. Microbiol.">
        <title>The Global Catalogue of Microorganisms (GCM) 10K type strain sequencing project: providing services to taxonomists for standard genome sequencing and annotation.</title>
        <authorList>
            <consortium name="The Broad Institute Genomics Platform"/>
            <consortium name="The Broad Institute Genome Sequencing Center for Infectious Disease"/>
            <person name="Wu L."/>
            <person name="Ma J."/>
        </authorList>
    </citation>
    <scope>NUCLEOTIDE SEQUENCE [LARGE SCALE GENOMIC DNA]</scope>
    <source>
        <strain evidence="4">CCUG 62953</strain>
    </source>
</reference>
<feature type="region of interest" description="Disordered" evidence="1">
    <location>
        <begin position="690"/>
        <end position="724"/>
    </location>
</feature>
<feature type="domain" description="DUF7507" evidence="2">
    <location>
        <begin position="1095"/>
        <end position="1197"/>
    </location>
</feature>
<feature type="domain" description="DUF7507" evidence="2">
    <location>
        <begin position="1337"/>
        <end position="1441"/>
    </location>
</feature>
<dbReference type="NCBIfam" id="TIGR01451">
    <property type="entry name" value="B_ant_repeat"/>
    <property type="match status" value="9"/>
</dbReference>
<feature type="region of interest" description="Disordered" evidence="1">
    <location>
        <begin position="555"/>
        <end position="579"/>
    </location>
</feature>
<feature type="domain" description="DUF7507" evidence="2">
    <location>
        <begin position="851"/>
        <end position="905"/>
    </location>
</feature>
<keyword evidence="4" id="KW-1185">Reference proteome</keyword>
<feature type="domain" description="DUF7507" evidence="2">
    <location>
        <begin position="1215"/>
        <end position="1318"/>
    </location>
</feature>
<dbReference type="InterPro" id="IPR047589">
    <property type="entry name" value="DUF11_rpt"/>
</dbReference>
<feature type="domain" description="DUF7507" evidence="2">
    <location>
        <begin position="627"/>
        <end position="715"/>
    </location>
</feature>
<evidence type="ECO:0000313" key="4">
    <source>
        <dbReference type="Proteomes" id="UP001597135"/>
    </source>
</evidence>